<dbReference type="AlphaFoldDB" id="A0AAW5IRZ5"/>
<dbReference type="Proteomes" id="UP001204486">
    <property type="component" value="Unassembled WGS sequence"/>
</dbReference>
<accession>A0AAW5IRZ5</accession>
<comment type="caution">
    <text evidence="1">The sequence shown here is derived from an EMBL/GenBank/DDBJ whole genome shotgun (WGS) entry which is preliminary data.</text>
</comment>
<name>A0AAW5IRZ5_9BACT</name>
<protein>
    <submittedName>
        <fullName evidence="1">Uncharacterized protein</fullName>
    </submittedName>
</protein>
<gene>
    <name evidence="1" type="ORF">NNC55_03350</name>
</gene>
<evidence type="ECO:0000313" key="2">
    <source>
        <dbReference type="Proteomes" id="UP001204486"/>
    </source>
</evidence>
<proteinExistence type="predicted"/>
<dbReference type="RefSeq" id="WP_040552577.1">
    <property type="nucleotide sequence ID" value="NZ_JAHRGJ010000003.1"/>
</dbReference>
<evidence type="ECO:0000313" key="1">
    <source>
        <dbReference type="EMBL" id="MCP9599000.1"/>
    </source>
</evidence>
<dbReference type="GeneID" id="69849430"/>
<dbReference type="EMBL" id="JANDWN010000005">
    <property type="protein sequence ID" value="MCP9599000.1"/>
    <property type="molecule type" value="Genomic_DNA"/>
</dbReference>
<organism evidence="1 2">
    <name type="scientific">Segatella copri</name>
    <dbReference type="NCBI Taxonomy" id="165179"/>
    <lineage>
        <taxon>Bacteria</taxon>
        <taxon>Pseudomonadati</taxon>
        <taxon>Bacteroidota</taxon>
        <taxon>Bacteroidia</taxon>
        <taxon>Bacteroidales</taxon>
        <taxon>Prevotellaceae</taxon>
        <taxon>Segatella</taxon>
    </lineage>
</organism>
<sequence>MKPTIIGAVVYSERKFPRLFLEDHNNSQCFVFTKMSGSGSCRIHLQRYEETGKKQKEMGFIFIFIADKQD</sequence>
<reference evidence="1" key="1">
    <citation type="submission" date="2022-07" db="EMBL/GenBank/DDBJ databases">
        <title>Prevotella copri.</title>
        <authorList>
            <person name="Yang C."/>
        </authorList>
    </citation>
    <scope>NUCLEOTIDE SEQUENCE</scope>
    <source>
        <strain evidence="1">HF1476</strain>
    </source>
</reference>